<keyword evidence="2" id="KW-0812">Transmembrane</keyword>
<reference evidence="3 4" key="1">
    <citation type="submission" date="2023-06" db="EMBL/GenBank/DDBJ databases">
        <title>Roseiconus lacunae JC819 isolated from Gulf of Mannar region, Tamil Nadu.</title>
        <authorList>
            <person name="Pk S."/>
            <person name="Ch S."/>
            <person name="Ch V.R."/>
        </authorList>
    </citation>
    <scope>NUCLEOTIDE SEQUENCE [LARGE SCALE GENOMIC DNA]</scope>
    <source>
        <strain evidence="3 4">JC819</strain>
    </source>
</reference>
<proteinExistence type="predicted"/>
<keyword evidence="2" id="KW-0472">Membrane</keyword>
<protein>
    <recommendedName>
        <fullName evidence="5">Glycerophosphoryl diester phosphodiesterase membrane domain-containing protein</fullName>
    </recommendedName>
</protein>
<organism evidence="3 4">
    <name type="scientific">Roseiconus lacunae</name>
    <dbReference type="NCBI Taxonomy" id="2605694"/>
    <lineage>
        <taxon>Bacteria</taxon>
        <taxon>Pseudomonadati</taxon>
        <taxon>Planctomycetota</taxon>
        <taxon>Planctomycetia</taxon>
        <taxon>Pirellulales</taxon>
        <taxon>Pirellulaceae</taxon>
        <taxon>Roseiconus</taxon>
    </lineage>
</organism>
<evidence type="ECO:0000313" key="3">
    <source>
        <dbReference type="EMBL" id="MDM4017026.1"/>
    </source>
</evidence>
<dbReference type="Proteomes" id="UP001239462">
    <property type="component" value="Unassembled WGS sequence"/>
</dbReference>
<feature type="region of interest" description="Disordered" evidence="1">
    <location>
        <begin position="311"/>
        <end position="336"/>
    </location>
</feature>
<feature type="transmembrane region" description="Helical" evidence="2">
    <location>
        <begin position="215"/>
        <end position="236"/>
    </location>
</feature>
<evidence type="ECO:0000313" key="4">
    <source>
        <dbReference type="Proteomes" id="UP001239462"/>
    </source>
</evidence>
<feature type="transmembrane region" description="Helical" evidence="2">
    <location>
        <begin position="124"/>
        <end position="145"/>
    </location>
</feature>
<evidence type="ECO:0000256" key="1">
    <source>
        <dbReference type="SAM" id="MobiDB-lite"/>
    </source>
</evidence>
<name>A0ABT7PLJ8_9BACT</name>
<comment type="caution">
    <text evidence="3">The sequence shown here is derived from an EMBL/GenBank/DDBJ whole genome shotgun (WGS) entry which is preliminary data.</text>
</comment>
<dbReference type="EMBL" id="JASZZN010000011">
    <property type="protein sequence ID" value="MDM4017026.1"/>
    <property type="molecule type" value="Genomic_DNA"/>
</dbReference>
<evidence type="ECO:0008006" key="5">
    <source>
        <dbReference type="Google" id="ProtNLM"/>
    </source>
</evidence>
<feature type="transmembrane region" description="Helical" evidence="2">
    <location>
        <begin position="242"/>
        <end position="269"/>
    </location>
</feature>
<keyword evidence="2" id="KW-1133">Transmembrane helix</keyword>
<dbReference type="RefSeq" id="WP_230776275.1">
    <property type="nucleotide sequence ID" value="NZ_JAJMQV010000084.1"/>
</dbReference>
<evidence type="ECO:0000256" key="2">
    <source>
        <dbReference type="SAM" id="Phobius"/>
    </source>
</evidence>
<feature type="transmembrane region" description="Helical" evidence="2">
    <location>
        <begin position="32"/>
        <end position="56"/>
    </location>
</feature>
<keyword evidence="4" id="KW-1185">Reference proteome</keyword>
<feature type="transmembrane region" description="Helical" evidence="2">
    <location>
        <begin position="76"/>
        <end position="104"/>
    </location>
</feature>
<accession>A0ABT7PLJ8</accession>
<gene>
    <name evidence="3" type="ORF">QTN89_16375</name>
</gene>
<sequence length="336" mass="37388">MQLDQTHVAIRVRTLSEIGDLALVLLHRYPTLLLIGFFWGALPWAIANGLLLYWIPITESQYGLDDPEARWQTTRYITWMALLVFLQTPAAGVITTIYLGQAVFESSPSWKTAVADARKQLGRWIRFLGLRRLAIPAMVIAGIRLFQPWDALFDVTIPIVFFLAAIVIRASRPFLPEMILLERCPTRSKNPNEITLSKRARTLHRPSGSDVGGRWIVSGFTLSVIFAGLFYSLVWLRGIATGYWNIGLVTLMVLYPLALWTVGGLSVVVRMIAYLDTRIRLEGWDVELAVRAEAMRQFGDEIEPVVGQQSVVSSSGSQDNARSNSKTSVAPAGGAT</sequence>
<feature type="compositionally biased region" description="Polar residues" evidence="1">
    <location>
        <begin position="319"/>
        <end position="328"/>
    </location>
</feature>
<feature type="transmembrane region" description="Helical" evidence="2">
    <location>
        <begin position="151"/>
        <end position="168"/>
    </location>
</feature>